<name>A0A0H2UVG8_STRP3</name>
<dbReference type="KEGG" id="spg:SpyM3_1177"/>
<accession>A0A0H2UVG8</accession>
<dbReference type="GeneID" id="69900586"/>
<proteinExistence type="predicted"/>
<protein>
    <recommendedName>
        <fullName evidence="4">DUF3165 family protein</fullName>
    </recommendedName>
</protein>
<keyword evidence="1" id="KW-0472">Membrane</keyword>
<evidence type="ECO:0008006" key="4">
    <source>
        <dbReference type="Google" id="ProtNLM"/>
    </source>
</evidence>
<dbReference type="EMBL" id="AE014074">
    <property type="protein sequence ID" value="AAM79784.1"/>
    <property type="molecule type" value="Genomic_DNA"/>
</dbReference>
<dbReference type="HOGENOM" id="CLU_173366_0_0_9"/>
<dbReference type="AlphaFoldDB" id="A0A0H2UVG8"/>
<organism evidence="2 3">
    <name type="scientific">Streptococcus pyogenes serotype M3 (strain ATCC BAA-595 / MGAS315)</name>
    <dbReference type="NCBI Taxonomy" id="198466"/>
    <lineage>
        <taxon>Bacteria</taxon>
        <taxon>Bacillati</taxon>
        <taxon>Bacillota</taxon>
        <taxon>Bacilli</taxon>
        <taxon>Lactobacillales</taxon>
        <taxon>Streptococcaceae</taxon>
        <taxon>Streptococcus</taxon>
    </lineage>
</organism>
<reference evidence="2 3" key="1">
    <citation type="journal article" date="2002" name="Proc. Natl. Acad. Sci. U.S.A.">
        <title>Genome sequence of a serotype M3 strain of group A Streptococcus: phage-encoded toxins, the high-virulence phenotype, and clone emergence.</title>
        <authorList>
            <person name="Beres S.B."/>
            <person name="Sylva G.L."/>
            <person name="Barbian K.D."/>
            <person name="Lei B."/>
            <person name="Hoff J.S."/>
            <person name="Mammarella N.D."/>
            <person name="Liu M.Y."/>
            <person name="Smoot J.C."/>
            <person name="Porcella S.F."/>
            <person name="Parkins L.D."/>
            <person name="Campbell D.S."/>
            <person name="Smith T.M."/>
            <person name="McCormick J.K."/>
            <person name="Leung D.Y."/>
            <person name="Schlievert P.M."/>
            <person name="Musser J.M."/>
        </authorList>
    </citation>
    <scope>NUCLEOTIDE SEQUENCE [LARGE SCALE GENOMIC DNA]</scope>
    <source>
        <strain evidence="3">ATCC BAA-595 / MGAS315</strain>
    </source>
</reference>
<dbReference type="Proteomes" id="UP000000564">
    <property type="component" value="Chromosome"/>
</dbReference>
<evidence type="ECO:0000256" key="1">
    <source>
        <dbReference type="SAM" id="Phobius"/>
    </source>
</evidence>
<sequence length="83" mass="9307">MFYLIMAVLIISYYLYMAPKSVRNTLGMIGLVGLVALLIVLAGLSFIKIMQTPPEFFIGMGMVALGYFALKDVRKMTKKPRVK</sequence>
<keyword evidence="1" id="KW-1133">Transmembrane helix</keyword>
<dbReference type="Pfam" id="PF11364">
    <property type="entry name" value="DUF3165"/>
    <property type="match status" value="1"/>
</dbReference>
<evidence type="ECO:0000313" key="3">
    <source>
        <dbReference type="Proteomes" id="UP000000564"/>
    </source>
</evidence>
<feature type="transmembrane region" description="Helical" evidence="1">
    <location>
        <begin position="26"/>
        <end position="50"/>
    </location>
</feature>
<keyword evidence="1" id="KW-0812">Transmembrane</keyword>
<dbReference type="RefSeq" id="WP_002983849.1">
    <property type="nucleotide sequence ID" value="NC_004070.1"/>
</dbReference>
<evidence type="ECO:0000313" key="2">
    <source>
        <dbReference type="EMBL" id="AAM79784.1"/>
    </source>
</evidence>
<dbReference type="InterPro" id="IPR021506">
    <property type="entry name" value="DUF3165"/>
</dbReference>
<gene>
    <name evidence="2" type="ordered locus">SpyM3_1177</name>
</gene>
<feature type="transmembrane region" description="Helical" evidence="1">
    <location>
        <begin position="56"/>
        <end position="73"/>
    </location>
</feature>